<accession>A0A562QQK3</accession>
<dbReference type="RefSeq" id="WP_158639976.1">
    <property type="nucleotide sequence ID" value="NZ_VLKZ01000002.1"/>
</dbReference>
<dbReference type="EMBL" id="VLKZ01000002">
    <property type="protein sequence ID" value="TWI58953.1"/>
    <property type="molecule type" value="Genomic_DNA"/>
</dbReference>
<reference evidence="1 2" key="1">
    <citation type="journal article" date="2015" name="Stand. Genomic Sci.">
        <title>Genomic Encyclopedia of Bacterial and Archaeal Type Strains, Phase III: the genomes of soil and plant-associated and newly described type strains.</title>
        <authorList>
            <person name="Whitman W.B."/>
            <person name="Woyke T."/>
            <person name="Klenk H.P."/>
            <person name="Zhou Y."/>
            <person name="Lilburn T.G."/>
            <person name="Beck B.J."/>
            <person name="De Vos P."/>
            <person name="Vandamme P."/>
            <person name="Eisen J.A."/>
            <person name="Garrity G."/>
            <person name="Hugenholtz P."/>
            <person name="Kyrpides N.C."/>
        </authorList>
    </citation>
    <scope>NUCLEOTIDE SEQUENCE [LARGE SCALE GENOMIC DNA]</scope>
    <source>
        <strain evidence="1 2">CGMCC 1.10116</strain>
    </source>
</reference>
<sequence>MIVVIMVSVFFLLFLSVMMLGNHLSHQFEKTLNKQADQELADRSLHLNEKQDEMK</sequence>
<dbReference type="AlphaFoldDB" id="A0A562QQK3"/>
<comment type="caution">
    <text evidence="1">The sequence shown here is derived from an EMBL/GenBank/DDBJ whole genome shotgun (WGS) entry which is preliminary data.</text>
</comment>
<gene>
    <name evidence="1" type="ORF">IQ10_00661</name>
</gene>
<proteinExistence type="predicted"/>
<dbReference type="Proteomes" id="UP000315711">
    <property type="component" value="Unassembled WGS sequence"/>
</dbReference>
<organism evidence="1 2">
    <name type="scientific">Halalkalibacter nanhaiisediminis</name>
    <dbReference type="NCBI Taxonomy" id="688079"/>
    <lineage>
        <taxon>Bacteria</taxon>
        <taxon>Bacillati</taxon>
        <taxon>Bacillota</taxon>
        <taxon>Bacilli</taxon>
        <taxon>Bacillales</taxon>
        <taxon>Bacillaceae</taxon>
        <taxon>Halalkalibacter</taxon>
    </lineage>
</organism>
<protein>
    <submittedName>
        <fullName evidence="1">Uncharacterized protein</fullName>
    </submittedName>
</protein>
<evidence type="ECO:0000313" key="1">
    <source>
        <dbReference type="EMBL" id="TWI58953.1"/>
    </source>
</evidence>
<name>A0A562QQK3_9BACI</name>
<evidence type="ECO:0000313" key="2">
    <source>
        <dbReference type="Proteomes" id="UP000315711"/>
    </source>
</evidence>
<keyword evidence="2" id="KW-1185">Reference proteome</keyword>